<accession>A0ABP0EBR8</accession>
<feature type="domain" description="Amino acid transporter transmembrane" evidence="8">
    <location>
        <begin position="138"/>
        <end position="525"/>
    </location>
</feature>
<keyword evidence="5 7" id="KW-0472">Membrane</keyword>
<reference evidence="9 10" key="1">
    <citation type="submission" date="2024-01" db="EMBL/GenBank/DDBJ databases">
        <authorList>
            <consortium name="Genoscope - CEA"/>
            <person name="William W."/>
        </authorList>
    </citation>
    <scope>NUCLEOTIDE SEQUENCE [LARGE SCALE GENOMIC DNA]</scope>
    <source>
        <strain evidence="9 10">29B2s-10</strain>
    </source>
</reference>
<keyword evidence="10" id="KW-1185">Reference proteome</keyword>
<dbReference type="EMBL" id="OZ004256">
    <property type="protein sequence ID" value="CAK7905622.1"/>
    <property type="molecule type" value="Genomic_DNA"/>
</dbReference>
<evidence type="ECO:0000256" key="7">
    <source>
        <dbReference type="SAM" id="Phobius"/>
    </source>
</evidence>
<evidence type="ECO:0000256" key="1">
    <source>
        <dbReference type="ARBA" id="ARBA00004141"/>
    </source>
</evidence>
<comment type="subcellular location">
    <subcellularLocation>
        <location evidence="1">Membrane</location>
        <topology evidence="1">Multi-pass membrane protein</topology>
    </subcellularLocation>
</comment>
<feature type="transmembrane region" description="Helical" evidence="7">
    <location>
        <begin position="217"/>
        <end position="238"/>
    </location>
</feature>
<keyword evidence="4 7" id="KW-1133">Transmembrane helix</keyword>
<evidence type="ECO:0000256" key="5">
    <source>
        <dbReference type="ARBA" id="ARBA00023136"/>
    </source>
</evidence>
<evidence type="ECO:0000313" key="9">
    <source>
        <dbReference type="EMBL" id="CAK7905622.1"/>
    </source>
</evidence>
<feature type="transmembrane region" description="Helical" evidence="7">
    <location>
        <begin position="166"/>
        <end position="187"/>
    </location>
</feature>
<dbReference type="PANTHER" id="PTHR22950:SF349">
    <property type="entry name" value="AMINO ACID TRANSPORTER TRANSMEMBRANE DOMAIN-CONTAINING PROTEIN"/>
    <property type="match status" value="1"/>
</dbReference>
<keyword evidence="3 7" id="KW-0812">Transmembrane</keyword>
<feature type="transmembrane region" description="Helical" evidence="7">
    <location>
        <begin position="504"/>
        <end position="525"/>
    </location>
</feature>
<dbReference type="Pfam" id="PF01490">
    <property type="entry name" value="Aa_trans"/>
    <property type="match status" value="1"/>
</dbReference>
<feature type="transmembrane region" description="Helical" evidence="7">
    <location>
        <begin position="397"/>
        <end position="418"/>
    </location>
</feature>
<gene>
    <name evidence="9" type="primary">AVT1</name>
    <name evidence="9" type="ORF">CAAN4_D14928</name>
</gene>
<feature type="transmembrane region" description="Helical" evidence="7">
    <location>
        <begin position="469"/>
        <end position="492"/>
    </location>
</feature>
<evidence type="ECO:0000256" key="2">
    <source>
        <dbReference type="ARBA" id="ARBA00008066"/>
    </source>
</evidence>
<proteinExistence type="inferred from homology"/>
<feature type="region of interest" description="Disordered" evidence="6">
    <location>
        <begin position="83"/>
        <end position="111"/>
    </location>
</feature>
<name>A0ABP0EBR8_9ASCO</name>
<feature type="transmembrane region" description="Helical" evidence="7">
    <location>
        <begin position="318"/>
        <end position="337"/>
    </location>
</feature>
<feature type="transmembrane region" description="Helical" evidence="7">
    <location>
        <begin position="244"/>
        <end position="264"/>
    </location>
</feature>
<dbReference type="Proteomes" id="UP001497600">
    <property type="component" value="Chromosome D"/>
</dbReference>
<feature type="transmembrane region" description="Helical" evidence="7">
    <location>
        <begin position="276"/>
        <end position="298"/>
    </location>
</feature>
<evidence type="ECO:0000256" key="3">
    <source>
        <dbReference type="ARBA" id="ARBA00022692"/>
    </source>
</evidence>
<comment type="similarity">
    <text evidence="2">Belongs to the amino acid/polyamine transporter 2 family.</text>
</comment>
<evidence type="ECO:0000259" key="8">
    <source>
        <dbReference type="Pfam" id="PF01490"/>
    </source>
</evidence>
<evidence type="ECO:0000256" key="4">
    <source>
        <dbReference type="ARBA" id="ARBA00022989"/>
    </source>
</evidence>
<feature type="transmembrane region" description="Helical" evidence="7">
    <location>
        <begin position="446"/>
        <end position="463"/>
    </location>
</feature>
<sequence>MSPPKQTATRERRTSILDVGGPNSINNFASSYSRVQSYMSHCLDDRRSIDLDDDLSPGTSPVQEYASIEGNEEELDSNAIFLNSPERSSDASGRGRHGHESLKSFQFPHNDLESSPLLQPRVRSGSQSSSRFAGITGGSTAPQTIFNSINTLMGIGMLSLPFGFKLTGWVLGTFILASCAITTNYTAKILGRVLKRHHALGSYGDIAQEAYGSIANVLVSSVFTADLVGATASLVILFGDSFGILIPSVSPAIFKTIMMSTVFISSFLPLSALSMFSLLGIICTSGVVAIILYCGLTVSGSGSLLNPAPTELWPSNPYHVLLALGIFMAPWGGHVVFPELYRDMRHPKKFDTCANVTFNATFFMDYVIAAVGFVMFGSKCKDSFTKNLMLEPNFPNWVPTVICLLLGILAMVKAPLLIRPVLSVLERLVSTGNSHTTKNNLSIKKVLIRFLYCGFLLFISLVVTSFGGIMAFLGSAICFTICVILPLMFSLTLFRDEHSILQRVLLRTGIVIGIICAVGGTYAAITVDTDF</sequence>
<dbReference type="InterPro" id="IPR013057">
    <property type="entry name" value="AA_transpt_TM"/>
</dbReference>
<dbReference type="PANTHER" id="PTHR22950">
    <property type="entry name" value="AMINO ACID TRANSPORTER"/>
    <property type="match status" value="1"/>
</dbReference>
<organism evidence="9 10">
    <name type="scientific">[Candida] anglica</name>
    <dbReference type="NCBI Taxonomy" id="148631"/>
    <lineage>
        <taxon>Eukaryota</taxon>
        <taxon>Fungi</taxon>
        <taxon>Dikarya</taxon>
        <taxon>Ascomycota</taxon>
        <taxon>Saccharomycotina</taxon>
        <taxon>Pichiomycetes</taxon>
        <taxon>Debaryomycetaceae</taxon>
        <taxon>Kurtzmaniella</taxon>
    </lineage>
</organism>
<evidence type="ECO:0000256" key="6">
    <source>
        <dbReference type="SAM" id="MobiDB-lite"/>
    </source>
</evidence>
<evidence type="ECO:0000313" key="10">
    <source>
        <dbReference type="Proteomes" id="UP001497600"/>
    </source>
</evidence>
<protein>
    <submittedName>
        <fullName evidence="9">Vacuolar amino acid transporter 1</fullName>
    </submittedName>
</protein>
<feature type="transmembrane region" description="Helical" evidence="7">
    <location>
        <begin position="358"/>
        <end position="377"/>
    </location>
</feature>